<reference evidence="1" key="1">
    <citation type="submission" date="2014-09" db="EMBL/GenBank/DDBJ databases">
        <authorList>
            <person name="Aslett A.Martin."/>
        </authorList>
    </citation>
    <scope>NUCLEOTIDE SEQUENCE</scope>
    <source>
        <strain evidence="1">ED321 Heterogonic</strain>
    </source>
</reference>
<evidence type="ECO:0000313" key="4">
    <source>
        <dbReference type="WormBase" id="SRAE_0000061900"/>
    </source>
</evidence>
<evidence type="ECO:0000313" key="3">
    <source>
        <dbReference type="WBParaSite" id="SRAE_0000061900.1"/>
    </source>
</evidence>
<name>A0A090KVP8_STRRB</name>
<accession>A0A090KVP8</accession>
<dbReference type="Proteomes" id="UP000035682">
    <property type="component" value="Unplaced"/>
</dbReference>
<evidence type="ECO:0000313" key="2">
    <source>
        <dbReference type="Proteomes" id="UP000035682"/>
    </source>
</evidence>
<dbReference type="CTD" id="36373864"/>
<dbReference type="RefSeq" id="XP_024500705.1">
    <property type="nucleotide sequence ID" value="XM_024646533.1"/>
</dbReference>
<dbReference type="EMBL" id="LN609409">
    <property type="protein sequence ID" value="CEF61496.1"/>
    <property type="molecule type" value="Genomic_DNA"/>
</dbReference>
<dbReference type="AlphaFoldDB" id="A0A090KVP8"/>
<evidence type="ECO:0000313" key="1">
    <source>
        <dbReference type="EMBL" id="CEF61496.1"/>
    </source>
</evidence>
<reference evidence="2" key="2">
    <citation type="submission" date="2014-09" db="EMBL/GenBank/DDBJ databases">
        <authorList>
            <person name="Martin A.A."/>
        </authorList>
    </citation>
    <scope>NUCLEOTIDE SEQUENCE</scope>
    <source>
        <strain evidence="2">ED321</strain>
    </source>
</reference>
<dbReference type="GeneID" id="36373864"/>
<reference evidence="3" key="3">
    <citation type="submission" date="2020-12" db="UniProtKB">
        <authorList>
            <consortium name="WormBaseParasite"/>
        </authorList>
    </citation>
    <scope>IDENTIFICATION</scope>
</reference>
<sequence length="130" mass="14925">MDRSNNSLGFNVIVVANLRRSFCWLVGYSSGRKFCHLEKDLTHMDMETEALLVALTLTAEADIPILCDSKIPSMKYKLSEDEIHCVRNFLNEALTVYFQDYSTLFFETIAELLDGLSVKKFVTFLRTIDK</sequence>
<dbReference type="WormBase" id="SRAE_0000061900">
    <property type="protein sequence ID" value="SRP06606"/>
    <property type="gene ID" value="WBGene00256366"/>
</dbReference>
<gene>
    <name evidence="1 3 4" type="ORF">SRAE_0000061900</name>
</gene>
<keyword evidence="2" id="KW-1185">Reference proteome</keyword>
<dbReference type="WBParaSite" id="SRAE_0000061900.1">
    <property type="protein sequence ID" value="SRAE_0000061900.1"/>
    <property type="gene ID" value="WBGene00256366"/>
</dbReference>
<organism evidence="1">
    <name type="scientific">Strongyloides ratti</name>
    <name type="common">Parasitic roundworm</name>
    <dbReference type="NCBI Taxonomy" id="34506"/>
    <lineage>
        <taxon>Eukaryota</taxon>
        <taxon>Metazoa</taxon>
        <taxon>Ecdysozoa</taxon>
        <taxon>Nematoda</taxon>
        <taxon>Chromadorea</taxon>
        <taxon>Rhabditida</taxon>
        <taxon>Tylenchina</taxon>
        <taxon>Panagrolaimomorpha</taxon>
        <taxon>Strongyloidoidea</taxon>
        <taxon>Strongyloididae</taxon>
        <taxon>Strongyloides</taxon>
    </lineage>
</organism>
<proteinExistence type="predicted"/>
<protein>
    <submittedName>
        <fullName evidence="3">RNase H type-1 domain-containing protein</fullName>
    </submittedName>
</protein>